<evidence type="ECO:0000256" key="6">
    <source>
        <dbReference type="ARBA" id="ARBA00022763"/>
    </source>
</evidence>
<dbReference type="SUPFAM" id="SSF88723">
    <property type="entry name" value="PIN domain-like"/>
    <property type="match status" value="1"/>
</dbReference>
<dbReference type="PROSITE" id="PS00842">
    <property type="entry name" value="XPG_2"/>
    <property type="match status" value="1"/>
</dbReference>
<dbReference type="GO" id="GO:0005634">
    <property type="term" value="C:nucleus"/>
    <property type="evidence" value="ECO:0007669"/>
    <property type="project" value="UniProtKB-SubCell"/>
</dbReference>
<dbReference type="InterPro" id="IPR037315">
    <property type="entry name" value="EXO1_H3TH"/>
</dbReference>
<organism evidence="17 18">
    <name type="scientific">Tilletiaria anomala (strain ATCC 24038 / CBS 436.72 / UBC 951)</name>
    <dbReference type="NCBI Taxonomy" id="1037660"/>
    <lineage>
        <taxon>Eukaryota</taxon>
        <taxon>Fungi</taxon>
        <taxon>Dikarya</taxon>
        <taxon>Basidiomycota</taxon>
        <taxon>Ustilaginomycotina</taxon>
        <taxon>Exobasidiomycetes</taxon>
        <taxon>Georgefischeriales</taxon>
        <taxon>Tilletiariaceae</taxon>
        <taxon>Tilletiaria</taxon>
    </lineage>
</organism>
<feature type="region of interest" description="Disordered" evidence="14">
    <location>
        <begin position="588"/>
        <end position="721"/>
    </location>
</feature>
<feature type="compositionally biased region" description="Basic and acidic residues" evidence="14">
    <location>
        <begin position="464"/>
        <end position="483"/>
    </location>
</feature>
<evidence type="ECO:0000256" key="9">
    <source>
        <dbReference type="ARBA" id="ARBA00022842"/>
    </source>
</evidence>
<dbReference type="InterPro" id="IPR006084">
    <property type="entry name" value="XPG/Rad2"/>
</dbReference>
<feature type="compositionally biased region" description="Basic and acidic residues" evidence="14">
    <location>
        <begin position="596"/>
        <end position="605"/>
    </location>
</feature>
<evidence type="ECO:0000256" key="11">
    <source>
        <dbReference type="ARBA" id="ARBA00023125"/>
    </source>
</evidence>
<dbReference type="InterPro" id="IPR029060">
    <property type="entry name" value="PIN-like_dom_sf"/>
</dbReference>
<dbReference type="InterPro" id="IPR006085">
    <property type="entry name" value="XPG_DNA_repair_N"/>
</dbReference>
<keyword evidence="6" id="KW-0227">DNA damage</keyword>
<dbReference type="CDD" id="cd09908">
    <property type="entry name" value="H3TH_EXO1"/>
    <property type="match status" value="1"/>
</dbReference>
<feature type="region of interest" description="Disordered" evidence="14">
    <location>
        <begin position="828"/>
        <end position="870"/>
    </location>
</feature>
<dbReference type="PANTHER" id="PTHR11081:SF65">
    <property type="entry name" value="DNA DAMAGE-INDUCIBLE PROTEIN DIN7-RELATED"/>
    <property type="match status" value="1"/>
</dbReference>
<keyword evidence="8" id="KW-0269">Exonuclease</keyword>
<dbReference type="CDD" id="cd09857">
    <property type="entry name" value="PIN_EXO1"/>
    <property type="match status" value="1"/>
</dbReference>
<evidence type="ECO:0000259" key="16">
    <source>
        <dbReference type="SMART" id="SM00485"/>
    </source>
</evidence>
<dbReference type="STRING" id="1037660.A0A066WI63"/>
<dbReference type="FunFam" id="3.40.50.1010:FF:000002">
    <property type="entry name" value="Exonuclease 1, putative"/>
    <property type="match status" value="1"/>
</dbReference>
<keyword evidence="4" id="KW-0540">Nuclease</keyword>
<dbReference type="GO" id="GO:0006281">
    <property type="term" value="P:DNA repair"/>
    <property type="evidence" value="ECO:0007669"/>
    <property type="project" value="UniProtKB-KW"/>
</dbReference>
<dbReference type="PANTHER" id="PTHR11081">
    <property type="entry name" value="FLAP ENDONUCLEASE FAMILY MEMBER"/>
    <property type="match status" value="1"/>
</dbReference>
<feature type="region of interest" description="Disordered" evidence="14">
    <location>
        <begin position="506"/>
        <end position="530"/>
    </location>
</feature>
<feature type="compositionally biased region" description="Low complexity" evidence="14">
    <location>
        <begin position="671"/>
        <end position="685"/>
    </location>
</feature>
<dbReference type="InterPro" id="IPR044752">
    <property type="entry name" value="PIN-like_EXO1"/>
</dbReference>
<feature type="domain" description="XPG N-terminal" evidence="16">
    <location>
        <begin position="1"/>
        <end position="99"/>
    </location>
</feature>
<dbReference type="PRINTS" id="PR00853">
    <property type="entry name" value="XPGRADSUPER"/>
</dbReference>
<evidence type="ECO:0000256" key="7">
    <source>
        <dbReference type="ARBA" id="ARBA00022801"/>
    </source>
</evidence>
<dbReference type="InterPro" id="IPR019974">
    <property type="entry name" value="XPG_CS"/>
</dbReference>
<evidence type="ECO:0000256" key="10">
    <source>
        <dbReference type="ARBA" id="ARBA00022881"/>
    </source>
</evidence>
<dbReference type="GO" id="GO:0003677">
    <property type="term" value="F:DNA binding"/>
    <property type="evidence" value="ECO:0007669"/>
    <property type="project" value="UniProtKB-KW"/>
</dbReference>
<keyword evidence="9" id="KW-0460">Magnesium</keyword>
<comment type="subcellular location">
    <subcellularLocation>
        <location evidence="2">Nucleus</location>
    </subcellularLocation>
</comment>
<evidence type="ECO:0000256" key="14">
    <source>
        <dbReference type="SAM" id="MobiDB-lite"/>
    </source>
</evidence>
<evidence type="ECO:0000313" key="17">
    <source>
        <dbReference type="EMBL" id="KDN52223.1"/>
    </source>
</evidence>
<keyword evidence="11" id="KW-0238">DNA-binding</keyword>
<dbReference type="OrthoDB" id="26491at2759"/>
<feature type="compositionally biased region" description="Low complexity" evidence="14">
    <location>
        <begin position="848"/>
        <end position="870"/>
    </location>
</feature>
<dbReference type="InterPro" id="IPR008918">
    <property type="entry name" value="HhH2"/>
</dbReference>
<evidence type="ECO:0000256" key="2">
    <source>
        <dbReference type="ARBA" id="ARBA00004123"/>
    </source>
</evidence>
<dbReference type="InterPro" id="IPR036279">
    <property type="entry name" value="5-3_exonuclease_C_sf"/>
</dbReference>
<feature type="compositionally biased region" description="Basic and acidic residues" evidence="14">
    <location>
        <begin position="660"/>
        <end position="670"/>
    </location>
</feature>
<dbReference type="EMBL" id="JMSN01000012">
    <property type="protein sequence ID" value="KDN52223.1"/>
    <property type="molecule type" value="Genomic_DNA"/>
</dbReference>
<dbReference type="RefSeq" id="XP_013245077.1">
    <property type="nucleotide sequence ID" value="XM_013389623.1"/>
</dbReference>
<gene>
    <name evidence="17" type="ORF">K437DRAFT_293160</name>
</gene>
<feature type="domain" description="XPG-I" evidence="15">
    <location>
        <begin position="137"/>
        <end position="208"/>
    </location>
</feature>
<dbReference type="SMART" id="SM00484">
    <property type="entry name" value="XPGI"/>
    <property type="match status" value="1"/>
</dbReference>
<dbReference type="GeneID" id="25267134"/>
<dbReference type="Pfam" id="PF00752">
    <property type="entry name" value="XPG_N"/>
    <property type="match status" value="1"/>
</dbReference>
<dbReference type="InterPro" id="IPR006086">
    <property type="entry name" value="XPG-I_dom"/>
</dbReference>
<dbReference type="HOGENOM" id="CLU_327102_0_0_1"/>
<evidence type="ECO:0000256" key="3">
    <source>
        <dbReference type="ARBA" id="ARBA00010563"/>
    </source>
</evidence>
<reference evidence="17 18" key="1">
    <citation type="submission" date="2014-05" db="EMBL/GenBank/DDBJ databases">
        <title>Draft genome sequence of a rare smut relative, Tilletiaria anomala UBC 951.</title>
        <authorList>
            <consortium name="DOE Joint Genome Institute"/>
            <person name="Toome M."/>
            <person name="Kuo A."/>
            <person name="Henrissat B."/>
            <person name="Lipzen A."/>
            <person name="Tritt A."/>
            <person name="Yoshinaga Y."/>
            <person name="Zane M."/>
            <person name="Barry K."/>
            <person name="Grigoriev I.V."/>
            <person name="Spatafora J.W."/>
            <person name="Aimea M.C."/>
        </authorList>
    </citation>
    <scope>NUCLEOTIDE SEQUENCE [LARGE SCALE GENOMIC DNA]</scope>
    <source>
        <strain evidence="17 18">UBC 951</strain>
    </source>
</reference>
<evidence type="ECO:0000256" key="12">
    <source>
        <dbReference type="ARBA" id="ARBA00023204"/>
    </source>
</evidence>
<sequence>MGIHGLLPLLKDIQTHRHIADYKGLTLGIDSYVWLHKGAYGCAKELVLGEKTDKYIKYAIARLRMLQHYGIKPYVVFDGDRLPSKAGTEEERETRRNENLAKALNAHKAGHAGAHDLFAKCVDITPQMAFQLIKFLRKEGIPYIVAPYEADAQLAYLEKEGIIEGIITEDSDLLVFGCQRVLFKLDVDGTVVEILQSRFASNKTVALAGWSISEFRQMAILSGCDYLPSIAGLGLKNAHRLLRKYKTPDRVVQQVRFEGKLGAVPTDYLQQFRRAELTFVHQRVWDPRARRITMLHPVPPRALNEAAQINFIGPVIDDEQGALIAAGDLCPITRQPMVDIYPECSRSKNPAIAAASGNGSDSNGSFYAFKKKEKALPQISGQQSIASFFGGGGNSSSKGKEKQNGQEEHSAESASTLLKREAIKAVQVQRTELDAVADMMATKKSKFFTPAAGSRSCSGHGRKRQPENAEGRKIAADEKGGEKDLGNANFDDFDYWDHHHAWKAQAGTLHKRSSPDKPHAIESSPAPTASIHLGSMSMASVNCDDGNGDEDVAFFTHAHARRHSDVGSDAAVTPSSFRTRAFSSEGLISSPAASPAKDKHHDRGDSVASAHGATASPGFALSDEEDGGSSSSIASPTASMRAVHSRSNSSALPFRCDAPVSDHRDTERKAAASSELASHSHMSLMQVSSPPPLENAAHRHENENRKDKGMAADEVDGTPSPARLSKYIAGSIFARFAHQPTPHARPSVGGVGFAQSVSAPTILQGAQRTAAPASKRRRLDVPSPDGAGVWCAKQITREGEDEDIFANLEAEGSAGVMMAHAGMGTITSGPSQLAAGGGGGKRGKLTRRSLSSRSAAESGRAAAGEMSASSILAKFRNPSM</sequence>
<dbReference type="SMART" id="SM00485">
    <property type="entry name" value="XPGN"/>
    <property type="match status" value="1"/>
</dbReference>
<keyword evidence="5" id="KW-0479">Metal-binding</keyword>
<dbReference type="Proteomes" id="UP000027361">
    <property type="component" value="Unassembled WGS sequence"/>
</dbReference>
<dbReference type="SMART" id="SM00279">
    <property type="entry name" value="HhH2"/>
    <property type="match status" value="1"/>
</dbReference>
<accession>A0A066WI63</accession>
<feature type="compositionally biased region" description="Basic and acidic residues" evidence="14">
    <location>
        <begin position="696"/>
        <end position="711"/>
    </location>
</feature>
<keyword evidence="13" id="KW-0539">Nucleus</keyword>
<feature type="region of interest" description="Disordered" evidence="14">
    <location>
        <begin position="386"/>
        <end position="415"/>
    </location>
</feature>
<protein>
    <submittedName>
        <fullName evidence="17">Uncharacterized protein</fullName>
    </submittedName>
</protein>
<feature type="region of interest" description="Disordered" evidence="14">
    <location>
        <begin position="450"/>
        <end position="483"/>
    </location>
</feature>
<feature type="compositionally biased region" description="Basic and acidic residues" evidence="14">
    <location>
        <begin position="398"/>
        <end position="411"/>
    </location>
</feature>
<dbReference type="Pfam" id="PF00867">
    <property type="entry name" value="XPG_I"/>
    <property type="match status" value="1"/>
</dbReference>
<evidence type="ECO:0000313" key="18">
    <source>
        <dbReference type="Proteomes" id="UP000027361"/>
    </source>
</evidence>
<evidence type="ECO:0000256" key="1">
    <source>
        <dbReference type="ARBA" id="ARBA00001946"/>
    </source>
</evidence>
<dbReference type="AlphaFoldDB" id="A0A066WI63"/>
<evidence type="ECO:0000256" key="8">
    <source>
        <dbReference type="ARBA" id="ARBA00022839"/>
    </source>
</evidence>
<evidence type="ECO:0000256" key="13">
    <source>
        <dbReference type="ARBA" id="ARBA00023242"/>
    </source>
</evidence>
<keyword evidence="12" id="KW-0234">DNA repair</keyword>
<dbReference type="FunFam" id="1.10.150.20:FF:000011">
    <property type="entry name" value="exonuclease 1"/>
    <property type="match status" value="1"/>
</dbReference>
<keyword evidence="7" id="KW-0378">Hydrolase</keyword>
<keyword evidence="18" id="KW-1185">Reference proteome</keyword>
<comment type="cofactor">
    <cofactor evidence="1">
        <name>Mg(2+)</name>
        <dbReference type="ChEBI" id="CHEBI:18420"/>
    </cofactor>
</comment>
<dbReference type="GO" id="GO:0017108">
    <property type="term" value="F:5'-flap endonuclease activity"/>
    <property type="evidence" value="ECO:0007669"/>
    <property type="project" value="TreeGrafter"/>
</dbReference>
<evidence type="ECO:0000259" key="15">
    <source>
        <dbReference type="SMART" id="SM00484"/>
    </source>
</evidence>
<comment type="similarity">
    <text evidence="3">Belongs to the XPG/RAD2 endonuclease family. EXO1 subfamily.</text>
</comment>
<evidence type="ECO:0000256" key="5">
    <source>
        <dbReference type="ARBA" id="ARBA00022723"/>
    </source>
</evidence>
<name>A0A066WI63_TILAU</name>
<comment type="caution">
    <text evidence="17">The sequence shown here is derived from an EMBL/GenBank/DDBJ whole genome shotgun (WGS) entry which is preliminary data.</text>
</comment>
<dbReference type="GO" id="GO:0046872">
    <property type="term" value="F:metal ion binding"/>
    <property type="evidence" value="ECO:0007669"/>
    <property type="project" value="UniProtKB-KW"/>
</dbReference>
<evidence type="ECO:0000256" key="4">
    <source>
        <dbReference type="ARBA" id="ARBA00022722"/>
    </source>
</evidence>
<dbReference type="GO" id="GO:0035312">
    <property type="term" value="F:5'-3' DNA exonuclease activity"/>
    <property type="evidence" value="ECO:0007669"/>
    <property type="project" value="InterPro"/>
</dbReference>
<dbReference type="SUPFAM" id="SSF47807">
    <property type="entry name" value="5' to 3' exonuclease, C-terminal subdomain"/>
    <property type="match status" value="1"/>
</dbReference>
<dbReference type="InParanoid" id="A0A066WI63"/>
<dbReference type="Gene3D" id="1.10.150.20">
    <property type="entry name" value="5' to 3' exonuclease, C-terminal subdomain"/>
    <property type="match status" value="1"/>
</dbReference>
<proteinExistence type="inferred from homology"/>
<dbReference type="Gene3D" id="3.40.50.1010">
    <property type="entry name" value="5'-nuclease"/>
    <property type="match status" value="1"/>
</dbReference>
<keyword evidence="10" id="KW-0267">Excision nuclease</keyword>